<dbReference type="InterPro" id="IPR050902">
    <property type="entry name" value="ABC_Transporter_SBP"/>
</dbReference>
<sequence length="289" mass="31058">MSRCFIVLVLMLATAGPLAAPVTITDDRGATVTLREAPRRIVTLLPSLAETVCELGACDRLVGVDDYANWPERVRKLPHVGGLDDANIEQILALRPDVVMLSSTARALGRLESLNVPVLGFDLKTLADVRRVFARVAQVLEVQGADAAWDRIQEGVAEAARSLPPNARGTTVYFEVSAGPYAASENSHIGEILAQLGAANVVPGRLGSVPLLNPEFVVRADPQVIMISERDAGTLSTRPGWSRIRAMRDGRVCRFTLAQGDVIVRPGPRLAEAAQLMADCLAGRLREGR</sequence>
<dbReference type="Proteomes" id="UP000298180">
    <property type="component" value="Unassembled WGS sequence"/>
</dbReference>
<dbReference type="InterPro" id="IPR002491">
    <property type="entry name" value="ABC_transptr_periplasmic_BD"/>
</dbReference>
<dbReference type="Pfam" id="PF01497">
    <property type="entry name" value="Peripla_BP_2"/>
    <property type="match status" value="1"/>
</dbReference>
<reference evidence="4 5" key="1">
    <citation type="submission" date="2019-03" db="EMBL/GenBank/DDBJ databases">
        <title>Ramlibacter henchirensis DSM 14656, whole genome shotgun sequence.</title>
        <authorList>
            <person name="Zhang X."/>
            <person name="Feng G."/>
            <person name="Zhu H."/>
        </authorList>
    </citation>
    <scope>NUCLEOTIDE SEQUENCE [LARGE SCALE GENOMIC DNA]</scope>
    <source>
        <strain evidence="4 5">DSM 14656</strain>
    </source>
</reference>
<dbReference type="NCBIfam" id="NF038402">
    <property type="entry name" value="TroA_like"/>
    <property type="match status" value="1"/>
</dbReference>
<dbReference type="PANTHER" id="PTHR30535">
    <property type="entry name" value="VITAMIN B12-BINDING PROTEIN"/>
    <property type="match status" value="1"/>
</dbReference>
<dbReference type="PANTHER" id="PTHR30535:SF34">
    <property type="entry name" value="MOLYBDATE-BINDING PROTEIN MOLA"/>
    <property type="match status" value="1"/>
</dbReference>
<name>A0A4Z0C453_9BURK</name>
<dbReference type="EMBL" id="SMLM01000001">
    <property type="protein sequence ID" value="TFZ06366.1"/>
    <property type="molecule type" value="Genomic_DNA"/>
</dbReference>
<organism evidence="4 5">
    <name type="scientific">Ramlibacter henchirensis</name>
    <dbReference type="NCBI Taxonomy" id="204072"/>
    <lineage>
        <taxon>Bacteria</taxon>
        <taxon>Pseudomonadati</taxon>
        <taxon>Pseudomonadota</taxon>
        <taxon>Betaproteobacteria</taxon>
        <taxon>Burkholderiales</taxon>
        <taxon>Comamonadaceae</taxon>
        <taxon>Ramlibacter</taxon>
    </lineage>
</organism>
<proteinExistence type="predicted"/>
<gene>
    <name evidence="4" type="ORF">EZ313_06895</name>
</gene>
<dbReference type="PROSITE" id="PS50983">
    <property type="entry name" value="FE_B12_PBP"/>
    <property type="match status" value="1"/>
</dbReference>
<dbReference type="SUPFAM" id="SSF53807">
    <property type="entry name" value="Helical backbone' metal receptor"/>
    <property type="match status" value="1"/>
</dbReference>
<dbReference type="RefSeq" id="WP_135262453.1">
    <property type="nucleotide sequence ID" value="NZ_SMLM01000001.1"/>
</dbReference>
<dbReference type="GO" id="GO:0071281">
    <property type="term" value="P:cellular response to iron ion"/>
    <property type="evidence" value="ECO:0007669"/>
    <property type="project" value="TreeGrafter"/>
</dbReference>
<evidence type="ECO:0000313" key="4">
    <source>
        <dbReference type="EMBL" id="TFZ06366.1"/>
    </source>
</evidence>
<keyword evidence="1 2" id="KW-0732">Signal</keyword>
<comment type="caution">
    <text evidence="4">The sequence shown here is derived from an EMBL/GenBank/DDBJ whole genome shotgun (WGS) entry which is preliminary data.</text>
</comment>
<dbReference type="InterPro" id="IPR054828">
    <property type="entry name" value="Vit_B12_bind_prot"/>
</dbReference>
<dbReference type="Gene3D" id="3.40.50.1980">
    <property type="entry name" value="Nitrogenase molybdenum iron protein domain"/>
    <property type="match status" value="2"/>
</dbReference>
<feature type="domain" description="Fe/B12 periplasmic-binding" evidence="3">
    <location>
        <begin position="40"/>
        <end position="289"/>
    </location>
</feature>
<feature type="signal peptide" evidence="2">
    <location>
        <begin position="1"/>
        <end position="19"/>
    </location>
</feature>
<dbReference type="OrthoDB" id="6495095at2"/>
<dbReference type="AlphaFoldDB" id="A0A4Z0C453"/>
<keyword evidence="5" id="KW-1185">Reference proteome</keyword>
<evidence type="ECO:0000259" key="3">
    <source>
        <dbReference type="PROSITE" id="PS50983"/>
    </source>
</evidence>
<evidence type="ECO:0000256" key="2">
    <source>
        <dbReference type="SAM" id="SignalP"/>
    </source>
</evidence>
<evidence type="ECO:0000256" key="1">
    <source>
        <dbReference type="ARBA" id="ARBA00022729"/>
    </source>
</evidence>
<evidence type="ECO:0000313" key="5">
    <source>
        <dbReference type="Proteomes" id="UP000298180"/>
    </source>
</evidence>
<feature type="chain" id="PRO_5021448459" evidence="2">
    <location>
        <begin position="20"/>
        <end position="289"/>
    </location>
</feature>
<protein>
    <submittedName>
        <fullName evidence="4">ABC transporter substrate-binding protein</fullName>
    </submittedName>
</protein>
<accession>A0A4Z0C453</accession>